<dbReference type="AlphaFoldDB" id="A0ABD3NBB8"/>
<keyword evidence="9" id="KW-0067">ATP-binding</keyword>
<keyword evidence="7" id="KW-0547">Nucleotide-binding</keyword>
<feature type="chain" id="PRO_5044842877" description="FAD synthase" evidence="14">
    <location>
        <begin position="27"/>
        <end position="757"/>
    </location>
</feature>
<evidence type="ECO:0000256" key="5">
    <source>
        <dbReference type="ARBA" id="ARBA00022679"/>
    </source>
</evidence>
<evidence type="ECO:0000256" key="8">
    <source>
        <dbReference type="ARBA" id="ARBA00022827"/>
    </source>
</evidence>
<evidence type="ECO:0000256" key="6">
    <source>
        <dbReference type="ARBA" id="ARBA00022695"/>
    </source>
</evidence>
<feature type="region of interest" description="Disordered" evidence="13">
    <location>
        <begin position="348"/>
        <end position="382"/>
    </location>
</feature>
<feature type="compositionally biased region" description="Basic and acidic residues" evidence="13">
    <location>
        <begin position="348"/>
        <end position="359"/>
    </location>
</feature>
<dbReference type="SMART" id="SM00852">
    <property type="entry name" value="MoCF_biosynth"/>
    <property type="match status" value="1"/>
</dbReference>
<keyword evidence="5" id="KW-0808">Transferase</keyword>
<dbReference type="InterPro" id="IPR014729">
    <property type="entry name" value="Rossmann-like_a/b/a_fold"/>
</dbReference>
<feature type="compositionally biased region" description="Low complexity" evidence="13">
    <location>
        <begin position="370"/>
        <end position="381"/>
    </location>
</feature>
<dbReference type="Gene3D" id="3.40.50.620">
    <property type="entry name" value="HUPs"/>
    <property type="match status" value="1"/>
</dbReference>
<evidence type="ECO:0000256" key="14">
    <source>
        <dbReference type="SAM" id="SignalP"/>
    </source>
</evidence>
<feature type="signal peptide" evidence="14">
    <location>
        <begin position="1"/>
        <end position="26"/>
    </location>
</feature>
<keyword evidence="14" id="KW-0732">Signal</keyword>
<evidence type="ECO:0000256" key="10">
    <source>
        <dbReference type="ARBA" id="ARBA00031145"/>
    </source>
</evidence>
<dbReference type="EC" id="2.7.7.2" evidence="2"/>
<dbReference type="CDD" id="cd23948">
    <property type="entry name" value="FAD_synthase"/>
    <property type="match status" value="1"/>
</dbReference>
<proteinExistence type="predicted"/>
<dbReference type="InterPro" id="IPR002500">
    <property type="entry name" value="PAPS_reduct_dom"/>
</dbReference>
<evidence type="ECO:0000256" key="3">
    <source>
        <dbReference type="ARBA" id="ARBA00022630"/>
    </source>
</evidence>
<sequence>MAISRSVILAITLSLLGLASIPRAEAFLESSSSFHKRTFRSAAIMMSSSQSSEALLPNWRVTNTEGPGNSPSFSHTTSDLTTAAPWSEAAYKSSLDLHDRLTSCTDPYIAPALTSALHDLEMAYRLYGPYCMVGSYNGGKDACVIFHLMRAVHAKFCCNVLEKQSDDQKEQFMIPRPRVIYFQHPDEFPSVISLLEETVEKYDVEMLAFEEGTSFPKGLTYLVENNHPPNKCGMYQSLSADAPPHPLAFILGTRSDDPNAGSQGIYAPSSHYMPPFLRVNPILHWTYGHVWHFLRLFKLEYCSLYDEGYTSLGTVKDTIPCPALEKEGGGFYPAYMLRDWSLERAGRLDKKKKEPKENNESEDVDVSKHQVTMSQTSSTVSLADVPREQQNAEIHGNGIIADSTNVESTIPYSPSVALIVIGDELLKGLTSDANVLAASRALRSYNVSLARVSIISDDSQTIVDEIQRIRNDVDVVVTSGGVGPTHDDVTVRSVAQACGSKIEFNPDMARLLVEKMGGNVDENNSADDMFAKLPDGMRKMASIPEGSTLKYLSTEPKKDEWPVLQCNNIFILPGVPNYFSHQIEQLAEYLSLPLTIAELALNDNTPTQRGTAFRRLSSGSPPPRSDTYRLILSTDENSIVSELNATVQANPHVSFGSYPLVDHPEYKTIITLEGRFYNGGYTKGSERFLRTLSNVSAVAENQIIDGGENESTRQSLYFSKEEMNNNVEIALEDLKSRLPAESIIRVDTHDDLAVDQT</sequence>
<dbReference type="SUPFAM" id="SSF52402">
    <property type="entry name" value="Adenine nucleotide alpha hydrolases-like"/>
    <property type="match status" value="1"/>
</dbReference>
<dbReference type="EMBL" id="JALLPJ020001240">
    <property type="protein sequence ID" value="KAL3773267.1"/>
    <property type="molecule type" value="Genomic_DNA"/>
</dbReference>
<keyword evidence="8" id="KW-0274">FAD</keyword>
<dbReference type="SUPFAM" id="SSF53218">
    <property type="entry name" value="Molybdenum cofactor biosynthesis proteins"/>
    <property type="match status" value="1"/>
</dbReference>
<dbReference type="Gene3D" id="3.40.980.10">
    <property type="entry name" value="MoaB/Mog-like domain"/>
    <property type="match status" value="1"/>
</dbReference>
<keyword evidence="17" id="KW-1185">Reference proteome</keyword>
<evidence type="ECO:0000256" key="2">
    <source>
        <dbReference type="ARBA" id="ARBA00012393"/>
    </source>
</evidence>
<evidence type="ECO:0000256" key="12">
    <source>
        <dbReference type="ARBA" id="ARBA00049494"/>
    </source>
</evidence>
<evidence type="ECO:0000256" key="13">
    <source>
        <dbReference type="SAM" id="MobiDB-lite"/>
    </source>
</evidence>
<dbReference type="InterPro" id="IPR056596">
    <property type="entry name" value="FLAD1_M"/>
</dbReference>
<evidence type="ECO:0000256" key="7">
    <source>
        <dbReference type="ARBA" id="ARBA00022741"/>
    </source>
</evidence>
<evidence type="ECO:0000313" key="17">
    <source>
        <dbReference type="Proteomes" id="UP001530400"/>
    </source>
</evidence>
<comment type="pathway">
    <text evidence="1">Cofactor biosynthesis; FAD biosynthesis; FAD from FMN: step 1/1.</text>
</comment>
<name>A0ABD3NBB8_9STRA</name>
<keyword evidence="4" id="KW-0288">FMN</keyword>
<dbReference type="InterPro" id="IPR036425">
    <property type="entry name" value="MoaB/Mog-like_dom_sf"/>
</dbReference>
<dbReference type="InterPro" id="IPR001453">
    <property type="entry name" value="MoaB/Mog_dom"/>
</dbReference>
<dbReference type="PANTHER" id="PTHR23293:SF9">
    <property type="entry name" value="FAD SYNTHASE"/>
    <property type="match status" value="1"/>
</dbReference>
<comment type="catalytic activity">
    <reaction evidence="12">
        <text>FMN + ATP + H(+) = FAD + diphosphate</text>
        <dbReference type="Rhea" id="RHEA:17237"/>
        <dbReference type="ChEBI" id="CHEBI:15378"/>
        <dbReference type="ChEBI" id="CHEBI:30616"/>
        <dbReference type="ChEBI" id="CHEBI:33019"/>
        <dbReference type="ChEBI" id="CHEBI:57692"/>
        <dbReference type="ChEBI" id="CHEBI:58210"/>
        <dbReference type="EC" id="2.7.7.2"/>
    </reaction>
</comment>
<dbReference type="GO" id="GO:0005524">
    <property type="term" value="F:ATP binding"/>
    <property type="evidence" value="ECO:0007669"/>
    <property type="project" value="UniProtKB-KW"/>
</dbReference>
<evidence type="ECO:0000259" key="15">
    <source>
        <dbReference type="SMART" id="SM00852"/>
    </source>
</evidence>
<evidence type="ECO:0000313" key="16">
    <source>
        <dbReference type="EMBL" id="KAL3773267.1"/>
    </source>
</evidence>
<organism evidence="16 17">
    <name type="scientific">Cyclotella atomus</name>
    <dbReference type="NCBI Taxonomy" id="382360"/>
    <lineage>
        <taxon>Eukaryota</taxon>
        <taxon>Sar</taxon>
        <taxon>Stramenopiles</taxon>
        <taxon>Ochrophyta</taxon>
        <taxon>Bacillariophyta</taxon>
        <taxon>Coscinodiscophyceae</taxon>
        <taxon>Thalassiosirophycidae</taxon>
        <taxon>Stephanodiscales</taxon>
        <taxon>Stephanodiscaceae</taxon>
        <taxon>Cyclotella</taxon>
    </lineage>
</organism>
<dbReference type="Pfam" id="PF01507">
    <property type="entry name" value="PAPS_reduct"/>
    <property type="match status" value="1"/>
</dbReference>
<accession>A0ABD3NBB8</accession>
<evidence type="ECO:0000256" key="11">
    <source>
        <dbReference type="ARBA" id="ARBA00031871"/>
    </source>
</evidence>
<reference evidence="16 17" key="1">
    <citation type="submission" date="2024-10" db="EMBL/GenBank/DDBJ databases">
        <title>Updated reference genomes for cyclostephanoid diatoms.</title>
        <authorList>
            <person name="Roberts W.R."/>
            <person name="Alverson A.J."/>
        </authorList>
    </citation>
    <scope>NUCLEOTIDE SEQUENCE [LARGE SCALE GENOMIC DNA]</scope>
    <source>
        <strain evidence="16 17">AJA010-31</strain>
    </source>
</reference>
<evidence type="ECO:0000256" key="1">
    <source>
        <dbReference type="ARBA" id="ARBA00004726"/>
    </source>
</evidence>
<evidence type="ECO:0000256" key="9">
    <source>
        <dbReference type="ARBA" id="ARBA00022840"/>
    </source>
</evidence>
<dbReference type="PANTHER" id="PTHR23293">
    <property type="entry name" value="FAD SYNTHETASE-RELATED FMN ADENYLYLTRANSFERASE"/>
    <property type="match status" value="1"/>
</dbReference>
<keyword evidence="3" id="KW-0285">Flavoprotein</keyword>
<feature type="domain" description="MoaB/Mog" evidence="15">
    <location>
        <begin position="417"/>
        <end position="593"/>
    </location>
</feature>
<gene>
    <name evidence="16" type="ORF">ACHAWO_010967</name>
</gene>
<dbReference type="Pfam" id="PF24102">
    <property type="entry name" value="FLAD1_M"/>
    <property type="match status" value="1"/>
</dbReference>
<evidence type="ECO:0000256" key="4">
    <source>
        <dbReference type="ARBA" id="ARBA00022643"/>
    </source>
</evidence>
<dbReference type="Pfam" id="PF00994">
    <property type="entry name" value="MoCF_biosynth"/>
    <property type="match status" value="1"/>
</dbReference>
<dbReference type="GO" id="GO:0003919">
    <property type="term" value="F:FMN adenylyltransferase activity"/>
    <property type="evidence" value="ECO:0007669"/>
    <property type="project" value="UniProtKB-EC"/>
</dbReference>
<dbReference type="Proteomes" id="UP001530400">
    <property type="component" value="Unassembled WGS sequence"/>
</dbReference>
<keyword evidence="6" id="KW-0548">Nucleotidyltransferase</keyword>
<comment type="caution">
    <text evidence="16">The sequence shown here is derived from an EMBL/GenBank/DDBJ whole genome shotgun (WGS) entry which is preliminary data.</text>
</comment>
<protein>
    <recommendedName>
        <fullName evidence="2">FAD synthase</fullName>
        <ecNumber evidence="2">2.7.7.2</ecNumber>
    </recommendedName>
    <alternativeName>
        <fullName evidence="10">FAD pyrophosphorylase</fullName>
    </alternativeName>
    <alternativeName>
        <fullName evidence="11">FMN adenylyltransferase</fullName>
    </alternativeName>
</protein>